<dbReference type="Gene3D" id="2.20.25.30">
    <property type="match status" value="1"/>
</dbReference>
<dbReference type="EMBL" id="JAATJU010026600">
    <property type="protein sequence ID" value="KAH0501427.1"/>
    <property type="molecule type" value="Genomic_DNA"/>
</dbReference>
<evidence type="ECO:0000256" key="2">
    <source>
        <dbReference type="ARBA" id="ARBA00023274"/>
    </source>
</evidence>
<reference evidence="4" key="1">
    <citation type="submission" date="2020-03" db="EMBL/GenBank/DDBJ databases">
        <title>Studies in the Genomics of Life Span.</title>
        <authorList>
            <person name="Glass D."/>
        </authorList>
    </citation>
    <scope>NUCLEOTIDE SEQUENCE</scope>
    <source>
        <strain evidence="4">LTLLF</strain>
        <tissue evidence="4">Muscle</tissue>
    </source>
</reference>
<keyword evidence="2" id="KW-0687">Ribonucleoprotein</keyword>
<keyword evidence="1 4" id="KW-0689">Ribosomal protein</keyword>
<protein>
    <submittedName>
        <fullName evidence="4">60S ribosomal protein L37</fullName>
    </submittedName>
</protein>
<evidence type="ECO:0000256" key="3">
    <source>
        <dbReference type="SAM" id="MobiDB-lite"/>
    </source>
</evidence>
<sequence>MMKGTSSFGKHCNKTHTGCATAVALRPTTFRSLLPSTRESITGVARLRGKANTTSIGQMRHLKVAHQRLRHGFHEGTTPTPKKAAVASSSSS</sequence>
<dbReference type="Proteomes" id="UP000710432">
    <property type="component" value="Unassembled WGS sequence"/>
</dbReference>
<proteinExistence type="predicted"/>
<accession>A0A8J6KS18</accession>
<evidence type="ECO:0000256" key="1">
    <source>
        <dbReference type="ARBA" id="ARBA00022980"/>
    </source>
</evidence>
<comment type="caution">
    <text evidence="4">The sequence shown here is derived from an EMBL/GenBank/DDBJ whole genome shotgun (WGS) entry which is preliminary data.</text>
</comment>
<name>A0A8J6KS18_MICOH</name>
<feature type="region of interest" description="Disordered" evidence="3">
    <location>
        <begin position="71"/>
        <end position="92"/>
    </location>
</feature>
<gene>
    <name evidence="4" type="ORF">LTLLF_196465</name>
</gene>
<evidence type="ECO:0000313" key="5">
    <source>
        <dbReference type="Proteomes" id="UP000710432"/>
    </source>
</evidence>
<evidence type="ECO:0000313" key="4">
    <source>
        <dbReference type="EMBL" id="KAH0501427.1"/>
    </source>
</evidence>
<dbReference type="GO" id="GO:0044391">
    <property type="term" value="C:ribosomal subunit"/>
    <property type="evidence" value="ECO:0007669"/>
    <property type="project" value="UniProtKB-ARBA"/>
</dbReference>
<organism evidence="4 5">
    <name type="scientific">Microtus ochrogaster</name>
    <name type="common">Prairie vole</name>
    <dbReference type="NCBI Taxonomy" id="79684"/>
    <lineage>
        <taxon>Eukaryota</taxon>
        <taxon>Metazoa</taxon>
        <taxon>Chordata</taxon>
        <taxon>Craniata</taxon>
        <taxon>Vertebrata</taxon>
        <taxon>Euteleostomi</taxon>
        <taxon>Mammalia</taxon>
        <taxon>Eutheria</taxon>
        <taxon>Euarchontoglires</taxon>
        <taxon>Glires</taxon>
        <taxon>Rodentia</taxon>
        <taxon>Myomorpha</taxon>
        <taxon>Muroidea</taxon>
        <taxon>Cricetidae</taxon>
        <taxon>Arvicolinae</taxon>
        <taxon>Microtus</taxon>
    </lineage>
</organism>
<dbReference type="AlphaFoldDB" id="A0A8J6KS18"/>
<dbReference type="GO" id="GO:0006412">
    <property type="term" value="P:translation"/>
    <property type="evidence" value="ECO:0007669"/>
    <property type="project" value="InterPro"/>
</dbReference>
<dbReference type="InterPro" id="IPR011331">
    <property type="entry name" value="Ribosomal_eL37/eL43"/>
</dbReference>
<dbReference type="GO" id="GO:0003735">
    <property type="term" value="F:structural constituent of ribosome"/>
    <property type="evidence" value="ECO:0007669"/>
    <property type="project" value="InterPro"/>
</dbReference>